<feature type="non-terminal residue" evidence="12">
    <location>
        <position position="1"/>
    </location>
</feature>
<dbReference type="FunFam" id="1.10.3380.30:FF:000001">
    <property type="entry name" value="Ski2 ATP-dependent RNA helicase"/>
    <property type="match status" value="1"/>
</dbReference>
<comment type="subcellular location">
    <subcellularLocation>
        <location evidence="1">Cytoplasm</location>
    </subcellularLocation>
</comment>
<dbReference type="SMART" id="SM01142">
    <property type="entry name" value="DSHCT"/>
    <property type="match status" value="1"/>
</dbReference>
<dbReference type="InterPro" id="IPR050699">
    <property type="entry name" value="RNA-DNA_Helicase"/>
</dbReference>
<proteinExistence type="predicted"/>
<dbReference type="EMBL" id="CATQJA010002710">
    <property type="protein sequence ID" value="CAJ0587667.1"/>
    <property type="molecule type" value="Genomic_DNA"/>
</dbReference>
<evidence type="ECO:0000256" key="9">
    <source>
        <dbReference type="SAM" id="MobiDB-lite"/>
    </source>
</evidence>
<dbReference type="Proteomes" id="UP001177023">
    <property type="component" value="Unassembled WGS sequence"/>
</dbReference>
<dbReference type="Pfam" id="PF00270">
    <property type="entry name" value="DEAD"/>
    <property type="match status" value="1"/>
</dbReference>
<dbReference type="PANTHER" id="PTHR12131">
    <property type="entry name" value="ATP-DEPENDENT RNA AND DNA HELICASE"/>
    <property type="match status" value="1"/>
</dbReference>
<organism evidence="12 13">
    <name type="scientific">Mesorhabditis spiculigera</name>
    <dbReference type="NCBI Taxonomy" id="96644"/>
    <lineage>
        <taxon>Eukaryota</taxon>
        <taxon>Metazoa</taxon>
        <taxon>Ecdysozoa</taxon>
        <taxon>Nematoda</taxon>
        <taxon>Chromadorea</taxon>
        <taxon>Rhabditida</taxon>
        <taxon>Rhabditina</taxon>
        <taxon>Rhabditomorpha</taxon>
        <taxon>Rhabditoidea</taxon>
        <taxon>Rhabditidae</taxon>
        <taxon>Mesorhabditinae</taxon>
        <taxon>Mesorhabditis</taxon>
    </lineage>
</organism>
<keyword evidence="6" id="KW-0067">ATP-binding</keyword>
<dbReference type="PROSITE" id="PS51194">
    <property type="entry name" value="HELICASE_CTER"/>
    <property type="match status" value="1"/>
</dbReference>
<evidence type="ECO:0000256" key="8">
    <source>
        <dbReference type="ARBA" id="ARBA00047984"/>
    </source>
</evidence>
<dbReference type="GO" id="GO:0070478">
    <property type="term" value="P:nuclear-transcribed mRNA catabolic process, 3'-5' exonucleolytic nonsense-mediated decay"/>
    <property type="evidence" value="ECO:0007669"/>
    <property type="project" value="TreeGrafter"/>
</dbReference>
<dbReference type="GO" id="GO:0016787">
    <property type="term" value="F:hydrolase activity"/>
    <property type="evidence" value="ECO:0007669"/>
    <property type="project" value="UniProtKB-KW"/>
</dbReference>
<gene>
    <name evidence="12" type="ORF">MSPICULIGERA_LOCUS25622</name>
</gene>
<dbReference type="InterPro" id="IPR014001">
    <property type="entry name" value="Helicase_ATP-bd"/>
</dbReference>
<reference evidence="12" key="1">
    <citation type="submission" date="2023-06" db="EMBL/GenBank/DDBJ databases">
        <authorList>
            <person name="Delattre M."/>
        </authorList>
    </citation>
    <scope>NUCLEOTIDE SEQUENCE</scope>
    <source>
        <strain evidence="12">AF72</strain>
    </source>
</reference>
<dbReference type="InterPro" id="IPR012961">
    <property type="entry name" value="Ski2/MTR4_C"/>
</dbReference>
<dbReference type="Pfam" id="PF17911">
    <property type="entry name" value="Ski2_N"/>
    <property type="match status" value="1"/>
</dbReference>
<evidence type="ECO:0000256" key="2">
    <source>
        <dbReference type="ARBA" id="ARBA00022490"/>
    </source>
</evidence>
<evidence type="ECO:0000256" key="5">
    <source>
        <dbReference type="ARBA" id="ARBA00022806"/>
    </source>
</evidence>
<dbReference type="InterPro" id="IPR001650">
    <property type="entry name" value="Helicase_C-like"/>
</dbReference>
<dbReference type="Pfam" id="PF08148">
    <property type="entry name" value="DSHCT"/>
    <property type="match status" value="1"/>
</dbReference>
<keyword evidence="13" id="KW-1185">Reference proteome</keyword>
<dbReference type="FunFam" id="3.40.50.300:FF:000447">
    <property type="entry name" value="helicase SKI2W isoform X2"/>
    <property type="match status" value="1"/>
</dbReference>
<evidence type="ECO:0000256" key="3">
    <source>
        <dbReference type="ARBA" id="ARBA00022741"/>
    </source>
</evidence>
<evidence type="ECO:0008006" key="14">
    <source>
        <dbReference type="Google" id="ProtNLM"/>
    </source>
</evidence>
<dbReference type="SMART" id="SM00487">
    <property type="entry name" value="DEXDc"/>
    <property type="match status" value="1"/>
</dbReference>
<dbReference type="PIRSF" id="PIRSF005198">
    <property type="entry name" value="Antiviral_helicase_SKI2"/>
    <property type="match status" value="1"/>
</dbReference>
<dbReference type="InterPro" id="IPR040801">
    <property type="entry name" value="Ski2_N"/>
</dbReference>
<keyword evidence="4" id="KW-0378">Hydrolase</keyword>
<protein>
    <recommendedName>
        <fullName evidence="14">Helicase SKI2W</fullName>
    </recommendedName>
</protein>
<evidence type="ECO:0000313" key="12">
    <source>
        <dbReference type="EMBL" id="CAJ0587667.1"/>
    </source>
</evidence>
<keyword evidence="7" id="KW-0694">RNA-binding</keyword>
<dbReference type="Gene3D" id="1.10.3380.30">
    <property type="match status" value="2"/>
</dbReference>
<evidence type="ECO:0000256" key="1">
    <source>
        <dbReference type="ARBA" id="ARBA00004496"/>
    </source>
</evidence>
<evidence type="ECO:0000313" key="13">
    <source>
        <dbReference type="Proteomes" id="UP001177023"/>
    </source>
</evidence>
<dbReference type="AlphaFoldDB" id="A0AA36DJQ6"/>
<dbReference type="InterPro" id="IPR011545">
    <property type="entry name" value="DEAD/DEAH_box_helicase_dom"/>
</dbReference>
<dbReference type="PROSITE" id="PS51192">
    <property type="entry name" value="HELICASE_ATP_BIND_1"/>
    <property type="match status" value="1"/>
</dbReference>
<dbReference type="SMART" id="SM00490">
    <property type="entry name" value="HELICc"/>
    <property type="match status" value="1"/>
</dbReference>
<comment type="caution">
    <text evidence="12">The sequence shown here is derived from an EMBL/GenBank/DDBJ whole genome shotgun (WGS) entry which is preliminary data.</text>
</comment>
<evidence type="ECO:0000259" key="10">
    <source>
        <dbReference type="PROSITE" id="PS51192"/>
    </source>
</evidence>
<sequence>MDDDDGLALKTFRVSAIKTLTDYCPEYSLKPSLKKSSAAIPESRKTAWDRLRDDMFATLDPVVFLKAELDPAGKLLAVHEAVKGSEELGGTNTNMSLQRAPFHGAVTIKGSSNNVPFFPGGFDEELSRILEMSHDVTLQNDEERYLDFTELLNRPPGFQYDVELAVAQPQQPQADQIAVEQPEVVETPAAPPVELSTRDLFDFLGGSIGFELTEQATVKRADEAKKRKKPTDKLESPLAQPPDQPVEGTENLEVVLKRPLHEPSLLLAPKYAYAKRIDTQTDIPEYKDVFPRMAREYPFPLDPFQQAAICGMERGESVFVAAHTSAGILICRYRNPHFRQNGGGRALSNQKFRDFKMIFEEVGLVTGDIQLHPEAFCLIMTTEILRSMLYNGSEVIRELEWVVFDEVHYINDVERGHVWEEVLIMLPAHVKIVMLSATVPNADEFADWVGRIKNRRIEVVSTNKRPVPLEHHLYTGQDGKTRHDIFLVVDKTGSFQDAGYRKAKEAKEGIKKTANSIRGGKQQFQGGGGGHNRNDKNIYINLVDHLRSRDQLPVVCFVFSRKRCDDNAQMLLSMDLTTALEKNHIHRFFHQCVQRLKGSDKQLPQVRVLGELCQRGIGVHHSGILPILKEVVELLFQKGYVKVLMATETFAMGVNMPARTVVFDSIQKHDGKELRLLTPGEYVQMAGRAGRRGLDDTGNVIVLCKGQYLVDAQELKDVTMGRQSDLQSKFRVTYTMLLNLLRVEQLKIEDMLQRSYVESGSLRNALKVKEQLEMERDKLSEFTLPDCCHCFPEVGQTAALSQYVQEMTKYYQLRCQLWEHLWKEPGVSAALIAGRAVVVNTGRYGLGTRVAILIKMMADKLRVVIPCDKEELFVTKDVDTVGDEEAGVRALVLYGVDGCEKQIGNYDEISMRLLELGPSSLVGICKNLFKLDKTPINAADFDNEVQRASMPRFRKHRLNEPYERLMLNLVQYTNKFSPSEYQEIRGHIKLKDMMNQEMSFYFDSSREHVRSLRAQWNPLHCVALEKHLTSFLLRSRQQQVVEKIKQKLSPDSLALSNDYHDRLKMLKMLDYVDTHDMVTFKGRVACEIHHQELLITELILDGKLHSRAPEEVAALLSATTCQYKGSEQTLNHQMPIFVELMRDVLNTQDRIQANARVARLNLEEVGDELRFDLMEVVYLWARGESFAAIMEKTDCQEGLIVRCIQRLGEVCKDVRNAARIVGDPALFEKMEQVSSAIKRDIVFAASLYTAA</sequence>
<feature type="domain" description="Helicase ATP-binding" evidence="10">
    <location>
        <begin position="345"/>
        <end position="457"/>
    </location>
</feature>
<keyword evidence="5" id="KW-0347">Helicase</keyword>
<feature type="domain" description="Helicase C-terminal" evidence="11">
    <location>
        <begin position="534"/>
        <end position="741"/>
    </location>
</feature>
<evidence type="ECO:0000259" key="11">
    <source>
        <dbReference type="PROSITE" id="PS51194"/>
    </source>
</evidence>
<dbReference type="GO" id="GO:0003724">
    <property type="term" value="F:RNA helicase activity"/>
    <property type="evidence" value="ECO:0007669"/>
    <property type="project" value="UniProtKB-EC"/>
</dbReference>
<evidence type="ECO:0000256" key="6">
    <source>
        <dbReference type="ARBA" id="ARBA00022840"/>
    </source>
</evidence>
<keyword evidence="3" id="KW-0547">Nucleotide-binding</keyword>
<keyword evidence="2" id="KW-0963">Cytoplasm</keyword>
<dbReference type="GO" id="GO:0005524">
    <property type="term" value="F:ATP binding"/>
    <property type="evidence" value="ECO:0007669"/>
    <property type="project" value="UniProtKB-KW"/>
</dbReference>
<feature type="region of interest" description="Disordered" evidence="9">
    <location>
        <begin position="220"/>
        <end position="248"/>
    </location>
</feature>
<evidence type="ECO:0000256" key="7">
    <source>
        <dbReference type="ARBA" id="ARBA00022884"/>
    </source>
</evidence>
<dbReference type="InterPro" id="IPR016438">
    <property type="entry name" value="SKI2-like"/>
</dbReference>
<dbReference type="Pfam" id="PF00271">
    <property type="entry name" value="Helicase_C"/>
    <property type="match status" value="1"/>
</dbReference>
<evidence type="ECO:0000256" key="4">
    <source>
        <dbReference type="ARBA" id="ARBA00022801"/>
    </source>
</evidence>
<dbReference type="CDD" id="cd18795">
    <property type="entry name" value="SF2_C_Ski2"/>
    <property type="match status" value="1"/>
</dbReference>
<dbReference type="SUPFAM" id="SSF52540">
    <property type="entry name" value="P-loop containing nucleoside triphosphate hydrolases"/>
    <property type="match status" value="2"/>
</dbReference>
<accession>A0AA36DJQ6</accession>
<comment type="catalytic activity">
    <reaction evidence="8">
        <text>ATP + H2O = ADP + phosphate + H(+)</text>
        <dbReference type="Rhea" id="RHEA:13065"/>
        <dbReference type="ChEBI" id="CHEBI:15377"/>
        <dbReference type="ChEBI" id="CHEBI:15378"/>
        <dbReference type="ChEBI" id="CHEBI:30616"/>
        <dbReference type="ChEBI" id="CHEBI:43474"/>
        <dbReference type="ChEBI" id="CHEBI:456216"/>
        <dbReference type="EC" id="3.6.4.13"/>
    </reaction>
</comment>
<name>A0AA36DJQ6_9BILA</name>
<dbReference type="GO" id="GO:0055087">
    <property type="term" value="C:Ski complex"/>
    <property type="evidence" value="ECO:0007669"/>
    <property type="project" value="TreeGrafter"/>
</dbReference>
<dbReference type="PANTHER" id="PTHR12131:SF1">
    <property type="entry name" value="ATP-DEPENDENT RNA HELICASE SUPV3L1, MITOCHONDRIAL-RELATED"/>
    <property type="match status" value="1"/>
</dbReference>
<dbReference type="GO" id="GO:0003723">
    <property type="term" value="F:RNA binding"/>
    <property type="evidence" value="ECO:0007669"/>
    <property type="project" value="UniProtKB-KW"/>
</dbReference>
<dbReference type="InterPro" id="IPR027417">
    <property type="entry name" value="P-loop_NTPase"/>
</dbReference>
<feature type="compositionally biased region" description="Basic and acidic residues" evidence="9">
    <location>
        <begin position="220"/>
        <end position="235"/>
    </location>
</feature>
<dbReference type="Gene3D" id="3.40.50.300">
    <property type="entry name" value="P-loop containing nucleotide triphosphate hydrolases"/>
    <property type="match status" value="2"/>
</dbReference>